<feature type="transmembrane region" description="Helical" evidence="2">
    <location>
        <begin position="261"/>
        <end position="278"/>
    </location>
</feature>
<comment type="caution">
    <text evidence="4">The sequence shown here is derived from an EMBL/GenBank/DDBJ whole genome shotgun (WGS) entry which is preliminary data.</text>
</comment>
<feature type="transmembrane region" description="Helical" evidence="2">
    <location>
        <begin position="176"/>
        <end position="196"/>
    </location>
</feature>
<dbReference type="SUPFAM" id="SSF103481">
    <property type="entry name" value="Multidrug resistance efflux transporter EmrE"/>
    <property type="match status" value="2"/>
</dbReference>
<protein>
    <submittedName>
        <fullName evidence="4">Multidrug resistance efflux transporter family protein</fullName>
    </submittedName>
</protein>
<accession>A0A256H039</accession>
<dbReference type="Proteomes" id="UP000216363">
    <property type="component" value="Unassembled WGS sequence"/>
</dbReference>
<feature type="transmembrane region" description="Helical" evidence="2">
    <location>
        <begin position="122"/>
        <end position="140"/>
    </location>
</feature>
<keyword evidence="2" id="KW-0812">Transmembrane</keyword>
<feature type="transmembrane region" description="Helical" evidence="2">
    <location>
        <begin position="92"/>
        <end position="110"/>
    </location>
</feature>
<keyword evidence="2" id="KW-0472">Membrane</keyword>
<evidence type="ECO:0000313" key="4">
    <source>
        <dbReference type="EMBL" id="OYR32366.1"/>
    </source>
</evidence>
<keyword evidence="2" id="KW-1133">Transmembrane helix</keyword>
<evidence type="ECO:0000256" key="2">
    <source>
        <dbReference type="SAM" id="Phobius"/>
    </source>
</evidence>
<dbReference type="AlphaFoldDB" id="A0A256H039"/>
<feature type="domain" description="EamA" evidence="3">
    <location>
        <begin position="7"/>
        <end position="138"/>
    </location>
</feature>
<dbReference type="GO" id="GO:0016020">
    <property type="term" value="C:membrane"/>
    <property type="evidence" value="ECO:0007669"/>
    <property type="project" value="InterPro"/>
</dbReference>
<feature type="transmembrane region" description="Helical" evidence="2">
    <location>
        <begin position="146"/>
        <end position="164"/>
    </location>
</feature>
<feature type="transmembrane region" description="Helical" evidence="2">
    <location>
        <begin position="208"/>
        <end position="228"/>
    </location>
</feature>
<dbReference type="PANTHER" id="PTHR22911">
    <property type="entry name" value="ACYL-MALONYL CONDENSING ENZYME-RELATED"/>
    <property type="match status" value="1"/>
</dbReference>
<evidence type="ECO:0000313" key="5">
    <source>
        <dbReference type="Proteomes" id="UP000216363"/>
    </source>
</evidence>
<evidence type="ECO:0000256" key="1">
    <source>
        <dbReference type="SAM" id="MobiDB-lite"/>
    </source>
</evidence>
<proteinExistence type="predicted"/>
<sequence>MIPLRFLGAAVLCTSSLAFTLNDTTTKFLISDYDVSSIILIRSLMALPILYLFHVRTTGRSKIWSARIGLHALRGAFGLIAAYLYIASLKTLTVAEATVILFMTPVIITAMSRFLLKESVSFRTWLSICFCFLGVVVAINPRASNFNYAMGLAGTSSVFYAINAISSRWIPSEDNLWTISFFGAFFSALFVAPFAIEHWRGLQVLHLAQFGSAAAFSSMGIGLSAIAYRMTSPALLAPFGYSGLIWSITVTWLFWGIHPSLNAILGTLIILGSVTLTIKTSRIDPQPNPQNCIKGPTNDDPNPCRYE</sequence>
<feature type="transmembrane region" description="Helical" evidence="2">
    <location>
        <begin position="65"/>
        <end position="86"/>
    </location>
</feature>
<reference evidence="4 5" key="1">
    <citation type="submission" date="2017-07" db="EMBL/GenBank/DDBJ databases">
        <title>Draft genome of Ochrobactrum lupini type strain LUP21.</title>
        <authorList>
            <person name="Krzyzanowska D.M."/>
            <person name="Jafra S."/>
        </authorList>
    </citation>
    <scope>NUCLEOTIDE SEQUENCE [LARGE SCALE GENOMIC DNA]</scope>
    <source>
        <strain evidence="4 5">LUP21</strain>
    </source>
</reference>
<name>A0A256H039_9HYPH</name>
<organism evidence="4 5">
    <name type="scientific">Brucella lupini</name>
    <dbReference type="NCBI Taxonomy" id="255457"/>
    <lineage>
        <taxon>Bacteria</taxon>
        <taxon>Pseudomonadati</taxon>
        <taxon>Pseudomonadota</taxon>
        <taxon>Alphaproteobacteria</taxon>
        <taxon>Hyphomicrobiales</taxon>
        <taxon>Brucellaceae</taxon>
        <taxon>Brucella/Ochrobactrum group</taxon>
        <taxon>Brucella</taxon>
    </lineage>
</organism>
<dbReference type="EMBL" id="NNRN01000029">
    <property type="protein sequence ID" value="OYR32366.1"/>
    <property type="molecule type" value="Genomic_DNA"/>
</dbReference>
<dbReference type="PANTHER" id="PTHR22911:SF103">
    <property type="entry name" value="BLR2811 PROTEIN"/>
    <property type="match status" value="1"/>
</dbReference>
<evidence type="ECO:0000259" key="3">
    <source>
        <dbReference type="Pfam" id="PF00892"/>
    </source>
</evidence>
<dbReference type="Gene3D" id="1.10.3730.20">
    <property type="match status" value="1"/>
</dbReference>
<feature type="transmembrane region" description="Helical" evidence="2">
    <location>
        <begin position="34"/>
        <end position="53"/>
    </location>
</feature>
<feature type="transmembrane region" description="Helical" evidence="2">
    <location>
        <begin position="235"/>
        <end position="255"/>
    </location>
</feature>
<dbReference type="Pfam" id="PF00892">
    <property type="entry name" value="EamA"/>
    <property type="match status" value="2"/>
</dbReference>
<dbReference type="InterPro" id="IPR037185">
    <property type="entry name" value="EmrE-like"/>
</dbReference>
<gene>
    <name evidence="4" type="ORF">CES86_0022</name>
</gene>
<dbReference type="InterPro" id="IPR000620">
    <property type="entry name" value="EamA_dom"/>
</dbReference>
<feature type="region of interest" description="Disordered" evidence="1">
    <location>
        <begin position="287"/>
        <end position="307"/>
    </location>
</feature>
<dbReference type="RefSeq" id="WP_235819867.1">
    <property type="nucleotide sequence ID" value="NZ_JBHEEP010000007.1"/>
</dbReference>
<feature type="domain" description="EamA" evidence="3">
    <location>
        <begin position="152"/>
        <end position="277"/>
    </location>
</feature>